<dbReference type="EMBL" id="APML01000007">
    <property type="protein sequence ID" value="ENH98009.1"/>
    <property type="molecule type" value="Genomic_DNA"/>
</dbReference>
<gene>
    <name evidence="3" type="ORF">J416_02159</name>
</gene>
<dbReference type="Proteomes" id="UP000012283">
    <property type="component" value="Unassembled WGS sequence"/>
</dbReference>
<keyword evidence="1" id="KW-0472">Membrane</keyword>
<sequence>MNDHGHDSKLQQWLTEEYYQVEDEYDQKEKNWEQIVGRLKRERPKRKYRSLFTAVSIFFICLIGTVFLYASDMQAFGWITKYFIQEQGEVTQITNSSHDPSMEPNQVDKEFSNINVSKNKIENRQMSWSKAQQITDFDLHQPSKLLDNFSLDQVVVYYHQENHIQRVQQNYMSDDEQYLMVEQSAPGESLSNSQIIDNQDTSVEKIEINHYQATLTLYKEEFYQVEWQDHTFHWRMEGNISRDKILSIARSIH</sequence>
<keyword evidence="1" id="KW-1133">Transmembrane helix</keyword>
<keyword evidence="1" id="KW-0812">Transmembrane</keyword>
<dbReference type="PATRIC" id="fig|1308866.3.peg.436"/>
<name>N4WFG3_9BACI</name>
<dbReference type="eggNOG" id="COG2834">
    <property type="taxonomic scope" value="Bacteria"/>
</dbReference>
<dbReference type="OrthoDB" id="2971277at2"/>
<dbReference type="InterPro" id="IPR025377">
    <property type="entry name" value="DUF4367"/>
</dbReference>
<evidence type="ECO:0000256" key="1">
    <source>
        <dbReference type="SAM" id="Phobius"/>
    </source>
</evidence>
<feature type="domain" description="DUF4367" evidence="2">
    <location>
        <begin position="157"/>
        <end position="252"/>
    </location>
</feature>
<dbReference type="STRING" id="1308866.J416_02159"/>
<reference evidence="3 4" key="1">
    <citation type="submission" date="2013-03" db="EMBL/GenBank/DDBJ databases">
        <title>Draft genome sequence of Gracibacillus halophilus YIM-C55.5, a moderately halophilic and thermophilic organism from the Xiaochaidamu salt lake.</title>
        <authorList>
            <person name="Sugumar T."/>
            <person name="Polireddy D.R."/>
            <person name="Antony A."/>
            <person name="Madhava Y.R."/>
            <person name="Sivakumar N."/>
        </authorList>
    </citation>
    <scope>NUCLEOTIDE SEQUENCE [LARGE SCALE GENOMIC DNA]</scope>
    <source>
        <strain evidence="3 4">YIM-C55.5</strain>
    </source>
</reference>
<evidence type="ECO:0000313" key="4">
    <source>
        <dbReference type="Proteomes" id="UP000012283"/>
    </source>
</evidence>
<comment type="caution">
    <text evidence="3">The sequence shown here is derived from an EMBL/GenBank/DDBJ whole genome shotgun (WGS) entry which is preliminary data.</text>
</comment>
<dbReference type="Pfam" id="PF14285">
    <property type="entry name" value="DUF4367"/>
    <property type="match status" value="1"/>
</dbReference>
<organism evidence="3 4">
    <name type="scientific">Gracilibacillus halophilus YIM-C55.5</name>
    <dbReference type="NCBI Taxonomy" id="1308866"/>
    <lineage>
        <taxon>Bacteria</taxon>
        <taxon>Bacillati</taxon>
        <taxon>Bacillota</taxon>
        <taxon>Bacilli</taxon>
        <taxon>Bacillales</taxon>
        <taxon>Bacillaceae</taxon>
        <taxon>Gracilibacillus</taxon>
    </lineage>
</organism>
<dbReference type="RefSeq" id="WP_003463738.1">
    <property type="nucleotide sequence ID" value="NZ_APML01000007.1"/>
</dbReference>
<protein>
    <recommendedName>
        <fullName evidence="2">DUF4367 domain-containing protein</fullName>
    </recommendedName>
</protein>
<accession>N4WFG3</accession>
<dbReference type="AlphaFoldDB" id="N4WFG3"/>
<feature type="transmembrane region" description="Helical" evidence="1">
    <location>
        <begin position="48"/>
        <end position="70"/>
    </location>
</feature>
<keyword evidence="4" id="KW-1185">Reference proteome</keyword>
<evidence type="ECO:0000313" key="3">
    <source>
        <dbReference type="EMBL" id="ENH98009.1"/>
    </source>
</evidence>
<evidence type="ECO:0000259" key="2">
    <source>
        <dbReference type="Pfam" id="PF14285"/>
    </source>
</evidence>
<proteinExistence type="predicted"/>